<organism evidence="9 10">
    <name type="scientific">Alteromonas sediminis</name>
    <dbReference type="NCBI Taxonomy" id="2259342"/>
    <lineage>
        <taxon>Bacteria</taxon>
        <taxon>Pseudomonadati</taxon>
        <taxon>Pseudomonadota</taxon>
        <taxon>Gammaproteobacteria</taxon>
        <taxon>Alteromonadales</taxon>
        <taxon>Alteromonadaceae</taxon>
        <taxon>Alteromonas/Salinimonas group</taxon>
        <taxon>Alteromonas</taxon>
    </lineage>
</organism>
<gene>
    <name evidence="9" type="ORF">DRW07_09885</name>
</gene>
<feature type="domain" description="Dyp-type peroxidase C-terminal" evidence="8">
    <location>
        <begin position="138"/>
        <end position="297"/>
    </location>
</feature>
<protein>
    <submittedName>
        <fullName evidence="9">Dyp-type peroxidase</fullName>
    </submittedName>
</protein>
<keyword evidence="2 9" id="KW-0575">Peroxidase</keyword>
<dbReference type="NCBIfam" id="TIGR01413">
    <property type="entry name" value="Dyp_perox_fam"/>
    <property type="match status" value="1"/>
</dbReference>
<dbReference type="RefSeq" id="WP_124027753.1">
    <property type="nucleotide sequence ID" value="NZ_JBHRSN010000006.1"/>
</dbReference>
<dbReference type="InterPro" id="IPR048328">
    <property type="entry name" value="Dyp_perox_C"/>
</dbReference>
<dbReference type="GO" id="GO:0005829">
    <property type="term" value="C:cytosol"/>
    <property type="evidence" value="ECO:0007669"/>
    <property type="project" value="TreeGrafter"/>
</dbReference>
<keyword evidence="3" id="KW-0479">Metal-binding</keyword>
<comment type="caution">
    <text evidence="9">The sequence shown here is derived from an EMBL/GenBank/DDBJ whole genome shotgun (WGS) entry which is preliminary data.</text>
</comment>
<dbReference type="EMBL" id="RPOK01000003">
    <property type="protein sequence ID" value="RPJ66395.1"/>
    <property type="molecule type" value="Genomic_DNA"/>
</dbReference>
<dbReference type="InterPro" id="IPR011008">
    <property type="entry name" value="Dimeric_a/b-barrel"/>
</dbReference>
<dbReference type="OrthoDB" id="3251355at2"/>
<dbReference type="PROSITE" id="PS51404">
    <property type="entry name" value="DYP_PEROXIDASE"/>
    <property type="match status" value="1"/>
</dbReference>
<evidence type="ECO:0000256" key="1">
    <source>
        <dbReference type="ARBA" id="ARBA00001970"/>
    </source>
</evidence>
<dbReference type="GO" id="GO:0004601">
    <property type="term" value="F:peroxidase activity"/>
    <property type="evidence" value="ECO:0007669"/>
    <property type="project" value="UniProtKB-KW"/>
</dbReference>
<reference evidence="9 10" key="1">
    <citation type="submission" date="2018-11" db="EMBL/GenBank/DDBJ databases">
        <authorList>
            <person name="Ye M.-Q."/>
            <person name="Du Z.-J."/>
        </authorList>
    </citation>
    <scope>NUCLEOTIDE SEQUENCE [LARGE SCALE GENOMIC DNA]</scope>
    <source>
        <strain evidence="9 10">U0105</strain>
    </source>
</reference>
<evidence type="ECO:0000313" key="10">
    <source>
        <dbReference type="Proteomes" id="UP000275281"/>
    </source>
</evidence>
<dbReference type="Pfam" id="PF20628">
    <property type="entry name" value="Dyp_perox_C"/>
    <property type="match status" value="1"/>
</dbReference>
<evidence type="ECO:0000256" key="4">
    <source>
        <dbReference type="ARBA" id="ARBA00023002"/>
    </source>
</evidence>
<proteinExistence type="inferred from homology"/>
<evidence type="ECO:0000313" key="9">
    <source>
        <dbReference type="EMBL" id="RPJ66395.1"/>
    </source>
</evidence>
<evidence type="ECO:0000256" key="6">
    <source>
        <dbReference type="ARBA" id="ARBA00025737"/>
    </source>
</evidence>
<dbReference type="GO" id="GO:0020037">
    <property type="term" value="F:heme binding"/>
    <property type="evidence" value="ECO:0007669"/>
    <property type="project" value="InterPro"/>
</dbReference>
<dbReference type="Proteomes" id="UP000275281">
    <property type="component" value="Unassembled WGS sequence"/>
</dbReference>
<dbReference type="InterPro" id="IPR006314">
    <property type="entry name" value="Dyp_peroxidase"/>
</dbReference>
<keyword evidence="5" id="KW-0408">Iron</keyword>
<comment type="similarity">
    <text evidence="6">Belongs to the DyP-type peroxidase family.</text>
</comment>
<name>A0A3N5YBK1_9ALTE</name>
<dbReference type="GO" id="GO:0046872">
    <property type="term" value="F:metal ion binding"/>
    <property type="evidence" value="ECO:0007669"/>
    <property type="project" value="UniProtKB-KW"/>
</dbReference>
<accession>A0A3N5YBK1</accession>
<dbReference type="PANTHER" id="PTHR30521">
    <property type="entry name" value="DEFERROCHELATASE/PEROXIDASE"/>
    <property type="match status" value="1"/>
</dbReference>
<feature type="domain" description="Dyp-type peroxidase N-terminal" evidence="7">
    <location>
        <begin position="5"/>
        <end position="134"/>
    </location>
</feature>
<evidence type="ECO:0000259" key="7">
    <source>
        <dbReference type="Pfam" id="PF04261"/>
    </source>
</evidence>
<dbReference type="SUPFAM" id="SSF54909">
    <property type="entry name" value="Dimeric alpha+beta barrel"/>
    <property type="match status" value="1"/>
</dbReference>
<dbReference type="Pfam" id="PF04261">
    <property type="entry name" value="Dyp_perox_N"/>
    <property type="match status" value="1"/>
</dbReference>
<keyword evidence="10" id="KW-1185">Reference proteome</keyword>
<dbReference type="AlphaFoldDB" id="A0A3N5YBK1"/>
<sequence length="304" mass="34283">MAQPQKGICAEPNLHALYLMLNVTDDDAQTIRAKLVRILDLFDHYDEEHYEAMVTGVIGVSSGYWQELYPGPVPSQLGAFPDVQCEDRSAPALQTDLFIQIRTDRMDVCHAMGIDVMELLRLHVELVEAISGFRYLDGRDLNGFIYGANNPRGMLRREVAIISDDNPEFGGGSYIHTQRYRHDLRRWNTLSERQQEQVMGVTKEHNLPSAEQSASSHVVRASTQHNNDNQPQLLLQGMPYGDMQHQGLFSVVCSANAHAFKDMLYSQVVGTNEGDYDRWLDFTSAETGGAFFAPSIDFIRENVN</sequence>
<evidence type="ECO:0000256" key="5">
    <source>
        <dbReference type="ARBA" id="ARBA00023004"/>
    </source>
</evidence>
<evidence type="ECO:0000256" key="3">
    <source>
        <dbReference type="ARBA" id="ARBA00022723"/>
    </source>
</evidence>
<evidence type="ECO:0000256" key="2">
    <source>
        <dbReference type="ARBA" id="ARBA00022559"/>
    </source>
</evidence>
<dbReference type="PANTHER" id="PTHR30521:SF0">
    <property type="entry name" value="DYP-TYPE PEROXIDASE FAMILY PROTEIN"/>
    <property type="match status" value="1"/>
</dbReference>
<comment type="cofactor">
    <cofactor evidence="1">
        <name>heme b</name>
        <dbReference type="ChEBI" id="CHEBI:60344"/>
    </cofactor>
</comment>
<keyword evidence="4" id="KW-0560">Oxidoreductase</keyword>
<evidence type="ECO:0000259" key="8">
    <source>
        <dbReference type="Pfam" id="PF20628"/>
    </source>
</evidence>
<dbReference type="InterPro" id="IPR048327">
    <property type="entry name" value="Dyp_perox_N"/>
</dbReference>